<feature type="transmembrane region" description="Helical" evidence="1">
    <location>
        <begin position="143"/>
        <end position="160"/>
    </location>
</feature>
<feature type="transmembrane region" description="Helical" evidence="1">
    <location>
        <begin position="42"/>
        <end position="65"/>
    </location>
</feature>
<keyword evidence="1" id="KW-0812">Transmembrane</keyword>
<gene>
    <name evidence="2" type="ORF">DFO73_101447</name>
</gene>
<evidence type="ECO:0000313" key="3">
    <source>
        <dbReference type="Proteomes" id="UP000247150"/>
    </source>
</evidence>
<keyword evidence="1" id="KW-1133">Transmembrane helix</keyword>
<evidence type="ECO:0000313" key="2">
    <source>
        <dbReference type="EMBL" id="PWW32184.1"/>
    </source>
</evidence>
<dbReference type="AlphaFoldDB" id="A0A2V3AA95"/>
<comment type="caution">
    <text evidence="2">The sequence shown here is derived from an EMBL/GenBank/DDBJ whole genome shotgun (WGS) entry which is preliminary data.</text>
</comment>
<dbReference type="Proteomes" id="UP000247150">
    <property type="component" value="Unassembled WGS sequence"/>
</dbReference>
<feature type="transmembrane region" description="Helical" evidence="1">
    <location>
        <begin position="12"/>
        <end position="30"/>
    </location>
</feature>
<protein>
    <recommendedName>
        <fullName evidence="4">YIEGIA protein</fullName>
    </recommendedName>
</protein>
<reference evidence="2 3" key="1">
    <citation type="submission" date="2018-05" db="EMBL/GenBank/DDBJ databases">
        <title>Freshwater and sediment microbial communities from various areas in North America, analyzing microbe dynamics in response to fracking.</title>
        <authorList>
            <person name="Lamendella R."/>
        </authorList>
    </citation>
    <scope>NUCLEOTIDE SEQUENCE [LARGE SCALE GENOMIC DNA]</scope>
    <source>
        <strain evidence="2 3">15_TX</strain>
    </source>
</reference>
<evidence type="ECO:0008006" key="4">
    <source>
        <dbReference type="Google" id="ProtNLM"/>
    </source>
</evidence>
<dbReference type="EMBL" id="QGTW01000001">
    <property type="protein sequence ID" value="PWW32184.1"/>
    <property type="molecule type" value="Genomic_DNA"/>
</dbReference>
<dbReference type="InterPro" id="IPR025918">
    <property type="entry name" value="YIEGIA"/>
</dbReference>
<dbReference type="Pfam" id="PF14045">
    <property type="entry name" value="YIEGIA"/>
    <property type="match status" value="1"/>
</dbReference>
<keyword evidence="1" id="KW-0472">Membrane</keyword>
<accession>A0A2V3AA95</accession>
<dbReference type="RefSeq" id="WP_110063147.1">
    <property type="nucleotide sequence ID" value="NZ_QGTW01000001.1"/>
</dbReference>
<organism evidence="2 3">
    <name type="scientific">Cytobacillus oceanisediminis</name>
    <dbReference type="NCBI Taxonomy" id="665099"/>
    <lineage>
        <taxon>Bacteria</taxon>
        <taxon>Bacillati</taxon>
        <taxon>Bacillota</taxon>
        <taxon>Bacilli</taxon>
        <taxon>Bacillales</taxon>
        <taxon>Bacillaceae</taxon>
        <taxon>Cytobacillus</taxon>
    </lineage>
</organism>
<proteinExistence type="predicted"/>
<name>A0A2V3AA95_9BACI</name>
<evidence type="ECO:0000256" key="1">
    <source>
        <dbReference type="SAM" id="Phobius"/>
    </source>
</evidence>
<dbReference type="OrthoDB" id="1846546at2"/>
<sequence length="303" mass="34064">MDQEFISSEHITMIMTALIVGTLARILTIKEDIRQYPSYPNGYMINLVTGFIASALGAVAIPALMTKNFIAVTFLTLAVQQFRDVRKTERESLKDLEKTEYTFRGDAYIDGIAKTFEARNYFSLIVSFVTALTMQLANTHSQILSILLGVFSGGISLFLLKRFSKGKTIGDIASVEKGKIDLKDSSLYVDGLFVTNLLGAEYASELFEKEGLAVVIKPNEDRFRVTLDHYGQRQAALFEATRALGVKRYNFMRKDFVEGRVIITLVPLVHDLDRLIEVVKKTPLLESTRKNRDVLKTNLSGRE</sequence>